<dbReference type="Proteomes" id="UP000676336">
    <property type="component" value="Unassembled WGS sequence"/>
</dbReference>
<gene>
    <name evidence="2" type="ORF">BYL167_LOCUS31751</name>
    <name evidence="4" type="ORF">GIL414_LOCUS51036</name>
    <name evidence="3" type="ORF">SMN809_LOCUS48212</name>
</gene>
<reference evidence="2" key="1">
    <citation type="submission" date="2021-02" db="EMBL/GenBank/DDBJ databases">
        <authorList>
            <person name="Nowell W R."/>
        </authorList>
    </citation>
    <scope>NUCLEOTIDE SEQUENCE</scope>
</reference>
<feature type="compositionally biased region" description="Polar residues" evidence="1">
    <location>
        <begin position="1"/>
        <end position="10"/>
    </location>
</feature>
<comment type="caution">
    <text evidence="2">The sequence shown here is derived from an EMBL/GenBank/DDBJ whole genome shotgun (WGS) entry which is preliminary data.</text>
</comment>
<feature type="non-terminal residue" evidence="2">
    <location>
        <position position="1"/>
    </location>
</feature>
<organism evidence="2 5">
    <name type="scientific">Rotaria magnacalcarata</name>
    <dbReference type="NCBI Taxonomy" id="392030"/>
    <lineage>
        <taxon>Eukaryota</taxon>
        <taxon>Metazoa</taxon>
        <taxon>Spiralia</taxon>
        <taxon>Gnathifera</taxon>
        <taxon>Rotifera</taxon>
        <taxon>Eurotatoria</taxon>
        <taxon>Bdelloidea</taxon>
        <taxon>Philodinida</taxon>
        <taxon>Philodinidae</taxon>
        <taxon>Rotaria</taxon>
    </lineage>
</organism>
<feature type="region of interest" description="Disordered" evidence="1">
    <location>
        <begin position="1"/>
        <end position="25"/>
    </location>
</feature>
<evidence type="ECO:0000256" key="1">
    <source>
        <dbReference type="SAM" id="MobiDB-lite"/>
    </source>
</evidence>
<evidence type="ECO:0000313" key="2">
    <source>
        <dbReference type="EMBL" id="CAF4405694.1"/>
    </source>
</evidence>
<evidence type="ECO:0000313" key="4">
    <source>
        <dbReference type="EMBL" id="CAF4884873.1"/>
    </source>
</evidence>
<proteinExistence type="predicted"/>
<protein>
    <submittedName>
        <fullName evidence="2">Uncharacterized protein</fullName>
    </submittedName>
</protein>
<name>A0A8S2VKX0_9BILA</name>
<evidence type="ECO:0000313" key="3">
    <source>
        <dbReference type="EMBL" id="CAF4824955.1"/>
    </source>
</evidence>
<evidence type="ECO:0000313" key="5">
    <source>
        <dbReference type="Proteomes" id="UP000681967"/>
    </source>
</evidence>
<accession>A0A8S2VKX0</accession>
<dbReference type="EMBL" id="CAJOBJ010171518">
    <property type="protein sequence ID" value="CAF4884873.1"/>
    <property type="molecule type" value="Genomic_DNA"/>
</dbReference>
<dbReference type="EMBL" id="CAJOBH010056744">
    <property type="protein sequence ID" value="CAF4405694.1"/>
    <property type="molecule type" value="Genomic_DNA"/>
</dbReference>
<dbReference type="EMBL" id="CAJOBI010154404">
    <property type="protein sequence ID" value="CAF4824955.1"/>
    <property type="molecule type" value="Genomic_DNA"/>
</dbReference>
<sequence>TNKQQIQASSELKKNISDDNTVQMPSRIQRSVIETTISPVSNESNAAKPQVFSTTAEIVREMICVSLAR</sequence>
<dbReference type="Proteomes" id="UP000681720">
    <property type="component" value="Unassembled WGS sequence"/>
</dbReference>
<dbReference type="AlphaFoldDB" id="A0A8S2VKX0"/>
<dbReference type="Proteomes" id="UP000681967">
    <property type="component" value="Unassembled WGS sequence"/>
</dbReference>